<dbReference type="PROSITE" id="PS50213">
    <property type="entry name" value="FAS1"/>
    <property type="match status" value="1"/>
</dbReference>
<dbReference type="AlphaFoldDB" id="A0A0W8FFH3"/>
<reference evidence="2" key="1">
    <citation type="journal article" date="2015" name="Proc. Natl. Acad. Sci. U.S.A.">
        <title>Networks of energetic and metabolic interactions define dynamics in microbial communities.</title>
        <authorList>
            <person name="Embree M."/>
            <person name="Liu J.K."/>
            <person name="Al-Bassam M.M."/>
            <person name="Zengler K."/>
        </authorList>
    </citation>
    <scope>NUCLEOTIDE SEQUENCE</scope>
</reference>
<dbReference type="InterPro" id="IPR050904">
    <property type="entry name" value="Adhesion/Biosynth-related"/>
</dbReference>
<name>A0A0W8FFH3_9ZZZZ</name>
<dbReference type="PANTHER" id="PTHR10900">
    <property type="entry name" value="PERIOSTIN-RELATED"/>
    <property type="match status" value="1"/>
</dbReference>
<proteinExistence type="predicted"/>
<dbReference type="Pfam" id="PF02469">
    <property type="entry name" value="Fasciclin"/>
    <property type="match status" value="1"/>
</dbReference>
<protein>
    <submittedName>
        <fullName evidence="2">Secreted and surface protein</fullName>
    </submittedName>
</protein>
<dbReference type="SUPFAM" id="SSF82153">
    <property type="entry name" value="FAS1 domain"/>
    <property type="match status" value="1"/>
</dbReference>
<dbReference type="InterPro" id="IPR000782">
    <property type="entry name" value="FAS1_domain"/>
</dbReference>
<accession>A0A0W8FFH3</accession>
<dbReference type="Gene3D" id="2.30.180.10">
    <property type="entry name" value="FAS1 domain"/>
    <property type="match status" value="1"/>
</dbReference>
<dbReference type="SMART" id="SM00554">
    <property type="entry name" value="FAS1"/>
    <property type="match status" value="1"/>
</dbReference>
<dbReference type="EMBL" id="LNQE01001297">
    <property type="protein sequence ID" value="KUG19378.1"/>
    <property type="molecule type" value="Genomic_DNA"/>
</dbReference>
<dbReference type="FunFam" id="2.30.180.10:FF:000032">
    <property type="entry name" value="Fasciclin domain-containing protein, putative"/>
    <property type="match status" value="1"/>
</dbReference>
<evidence type="ECO:0000313" key="2">
    <source>
        <dbReference type="EMBL" id="KUG19378.1"/>
    </source>
</evidence>
<dbReference type="PANTHER" id="PTHR10900:SF77">
    <property type="entry name" value="FI19380P1"/>
    <property type="match status" value="1"/>
</dbReference>
<feature type="domain" description="FAS1" evidence="1">
    <location>
        <begin position="1"/>
        <end position="140"/>
    </location>
</feature>
<comment type="caution">
    <text evidence="2">The sequence shown here is derived from an EMBL/GenBank/DDBJ whole genome shotgun (WGS) entry which is preliminary data.</text>
</comment>
<gene>
    <name evidence="2" type="ORF">ASZ90_010915</name>
</gene>
<evidence type="ECO:0000259" key="1">
    <source>
        <dbReference type="PROSITE" id="PS50213"/>
    </source>
</evidence>
<dbReference type="InterPro" id="IPR036378">
    <property type="entry name" value="FAS1_dom_sf"/>
</dbReference>
<organism evidence="2">
    <name type="scientific">hydrocarbon metagenome</name>
    <dbReference type="NCBI Taxonomy" id="938273"/>
    <lineage>
        <taxon>unclassified sequences</taxon>
        <taxon>metagenomes</taxon>
        <taxon>ecological metagenomes</taxon>
    </lineage>
</organism>
<sequence>MGNLIETLREAGSFSRFIEAIRAAGLEERLTRGGPYTVFAPTDEAFGRIPEENLQIILADKQMLPHVVEYHIVEGRYSPESLKEMGSGKIKEDKFIKTEEGSSMYVTYEDGTVMLDEIVRVAPEGTEFDNGICYAVDSVLMPTLSQAFEAYAA</sequence>